<sequence length="357" mass="36923">MKATWVSAACACACALTLSACASLDGAPRTGEATLPVPAEVTATAVPGSMALPAELRWRDVIVDPALKTTVELALRNNRDLRVAALNIEATRTQYDIQVADSGPTLNAGASATAGTARAATASLGVAAWELDLWGRLASLKGAALATFLASEQTRDSVQASLVVSVAQAWLTLDADQQKRRVAAQTLQSRERSLELIERQRSLGAATALEMAAGQAVVETARRDWATLDAQVAQDRNALRLLVGADLPPEAMPQERQNAADADAAPAPAAAQLLDVPAGLSSTVLLQRPDLQAAELALQAGRANVAAARAARFPTLTLTAAAGRASVDVGSLFAAGNGLWLLTPFVASHAFAEPADL</sequence>
<comment type="caution">
    <text evidence="3">The sequence shown here is derived from an EMBL/GenBank/DDBJ whole genome shotgun (WGS) entry which is preliminary data.</text>
</comment>
<dbReference type="Pfam" id="PF02321">
    <property type="entry name" value="OEP"/>
    <property type="match status" value="2"/>
</dbReference>
<dbReference type="PANTHER" id="PTHR30203">
    <property type="entry name" value="OUTER MEMBRANE CATION EFFLUX PROTEIN"/>
    <property type="match status" value="1"/>
</dbReference>
<dbReference type="PROSITE" id="PS51257">
    <property type="entry name" value="PROKAR_LIPOPROTEIN"/>
    <property type="match status" value="1"/>
</dbReference>
<dbReference type="PATRIC" id="fig|1454003.3.peg.1741"/>
<gene>
    <name evidence="3" type="primary">ttgC</name>
    <name evidence="3" type="ORF">AW10_01689</name>
</gene>
<organism evidence="3 4">
    <name type="scientific">Candidatus Accumulibacter appositus</name>
    <dbReference type="NCBI Taxonomy" id="1454003"/>
    <lineage>
        <taxon>Bacteria</taxon>
        <taxon>Pseudomonadati</taxon>
        <taxon>Pseudomonadota</taxon>
        <taxon>Betaproteobacteria</taxon>
        <taxon>Candidatus Accumulibacter</taxon>
    </lineage>
</organism>
<dbReference type="AlphaFoldDB" id="A0A011NYZ6"/>
<comment type="similarity">
    <text evidence="1">Belongs to the outer membrane factor (OMF) (TC 1.B.17) family.</text>
</comment>
<dbReference type="PANTHER" id="PTHR30203:SF32">
    <property type="entry name" value="CATION EFFLUX SYSTEM PROTEIN CUSC"/>
    <property type="match status" value="1"/>
</dbReference>
<dbReference type="EMBL" id="JEMX01000030">
    <property type="protein sequence ID" value="EXI80546.1"/>
    <property type="molecule type" value="Genomic_DNA"/>
</dbReference>
<dbReference type="GO" id="GO:0015562">
    <property type="term" value="F:efflux transmembrane transporter activity"/>
    <property type="evidence" value="ECO:0007669"/>
    <property type="project" value="InterPro"/>
</dbReference>
<dbReference type="Gene3D" id="1.20.1600.10">
    <property type="entry name" value="Outer membrane efflux proteins (OEP)"/>
    <property type="match status" value="1"/>
</dbReference>
<keyword evidence="2" id="KW-0732">Signal</keyword>
<accession>A0A011NYZ6</accession>
<evidence type="ECO:0000256" key="2">
    <source>
        <dbReference type="SAM" id="SignalP"/>
    </source>
</evidence>
<dbReference type="InterPro" id="IPR010131">
    <property type="entry name" value="MdtP/NodT-like"/>
</dbReference>
<dbReference type="Proteomes" id="UP000021816">
    <property type="component" value="Unassembled WGS sequence"/>
</dbReference>
<dbReference type="Gene3D" id="2.20.200.10">
    <property type="entry name" value="Outer membrane efflux proteins (OEP)"/>
    <property type="match status" value="1"/>
</dbReference>
<evidence type="ECO:0000256" key="1">
    <source>
        <dbReference type="ARBA" id="ARBA00007613"/>
    </source>
</evidence>
<proteinExistence type="inferred from homology"/>
<evidence type="ECO:0000313" key="3">
    <source>
        <dbReference type="EMBL" id="EXI80546.1"/>
    </source>
</evidence>
<feature type="signal peptide" evidence="2">
    <location>
        <begin position="1"/>
        <end position="22"/>
    </location>
</feature>
<name>A0A011NYZ6_9PROT</name>
<evidence type="ECO:0000313" key="4">
    <source>
        <dbReference type="Proteomes" id="UP000021816"/>
    </source>
</evidence>
<dbReference type="STRING" id="1454003.AW10_01689"/>
<reference evidence="3 4" key="1">
    <citation type="submission" date="2014-02" db="EMBL/GenBank/DDBJ databases">
        <title>Expanding our view of genomic diversity in Candidatus Accumulibacter clades.</title>
        <authorList>
            <person name="Skennerton C.T."/>
            <person name="Barr J.J."/>
            <person name="Slater F.R."/>
            <person name="Bond P.L."/>
            <person name="Tyson G.W."/>
        </authorList>
    </citation>
    <scope>NUCLEOTIDE SEQUENCE [LARGE SCALE GENOMIC DNA]</scope>
    <source>
        <strain evidence="4">BA-92</strain>
    </source>
</reference>
<dbReference type="SUPFAM" id="SSF56954">
    <property type="entry name" value="Outer membrane efflux proteins (OEP)"/>
    <property type="match status" value="1"/>
</dbReference>
<protein>
    <submittedName>
        <fullName evidence="3">Toluene efflux pump outer membrane protein TtgC</fullName>
    </submittedName>
</protein>
<dbReference type="InterPro" id="IPR003423">
    <property type="entry name" value="OMP_efflux"/>
</dbReference>
<feature type="chain" id="PRO_5001461590" evidence="2">
    <location>
        <begin position="23"/>
        <end position="357"/>
    </location>
</feature>